<evidence type="ECO:0000313" key="1">
    <source>
        <dbReference type="EMBL" id="CAB4786710.1"/>
    </source>
</evidence>
<dbReference type="Gene3D" id="3.40.50.300">
    <property type="entry name" value="P-loop containing nucleotide triphosphate hydrolases"/>
    <property type="match status" value="1"/>
</dbReference>
<accession>A0A6J6WPP4</accession>
<dbReference type="EMBL" id="CAFAAI010000007">
    <property type="protein sequence ID" value="CAB4786710.1"/>
    <property type="molecule type" value="Genomic_DNA"/>
</dbReference>
<sequence length="125" mass="14225">MAKTFLIAFDLFLSARYWRSLVRRGQTVLVERYVYDLIVDPFRLGVSACPLMIRKAIVHAAMRPSRVILCVAPPAEIEGRKGELTVAEVSRQYAIWDLIQRWLPLERIVTSAGADTEFYVQALGL</sequence>
<dbReference type="InterPro" id="IPR027417">
    <property type="entry name" value="P-loop_NTPase"/>
</dbReference>
<protein>
    <submittedName>
        <fullName evidence="1">Unannotated protein</fullName>
    </submittedName>
</protein>
<organism evidence="1">
    <name type="scientific">freshwater metagenome</name>
    <dbReference type="NCBI Taxonomy" id="449393"/>
    <lineage>
        <taxon>unclassified sequences</taxon>
        <taxon>metagenomes</taxon>
        <taxon>ecological metagenomes</taxon>
    </lineage>
</organism>
<gene>
    <name evidence="1" type="ORF">UFOPK2992_00110</name>
</gene>
<name>A0A6J6WPP4_9ZZZZ</name>
<dbReference type="AlphaFoldDB" id="A0A6J6WPP4"/>
<proteinExistence type="predicted"/>
<reference evidence="1" key="1">
    <citation type="submission" date="2020-05" db="EMBL/GenBank/DDBJ databases">
        <authorList>
            <person name="Chiriac C."/>
            <person name="Salcher M."/>
            <person name="Ghai R."/>
            <person name="Kavagutti S V."/>
        </authorList>
    </citation>
    <scope>NUCLEOTIDE SEQUENCE</scope>
</reference>